<dbReference type="EMBL" id="JBBMEX010000001">
    <property type="protein sequence ID" value="MEQ2556576.1"/>
    <property type="molecule type" value="Genomic_DNA"/>
</dbReference>
<comment type="caution">
    <text evidence="1">The sequence shown here is derived from an EMBL/GenBank/DDBJ whole genome shotgun (WGS) entry which is preliminary data.</text>
</comment>
<dbReference type="PANTHER" id="PTHR33747">
    <property type="entry name" value="UPF0225 PROTEIN SCO1677"/>
    <property type="match status" value="1"/>
</dbReference>
<evidence type="ECO:0000313" key="1">
    <source>
        <dbReference type="EMBL" id="MEQ2556576.1"/>
    </source>
</evidence>
<gene>
    <name evidence="1" type="ORF">WMO43_01600</name>
</gene>
<name>A0ABV1HA58_9FIRM</name>
<dbReference type="SUPFAM" id="SSF103642">
    <property type="entry name" value="Sec-C motif"/>
    <property type="match status" value="1"/>
</dbReference>
<protein>
    <submittedName>
        <fullName evidence="1">SEC-C metal-binding domain-containing protein</fullName>
    </submittedName>
</protein>
<dbReference type="Proteomes" id="UP001454489">
    <property type="component" value="Unassembled WGS sequence"/>
</dbReference>
<proteinExistence type="predicted"/>
<dbReference type="RefSeq" id="WP_353529534.1">
    <property type="nucleotide sequence ID" value="NZ_JBBMEX010000001.1"/>
</dbReference>
<dbReference type="Gene3D" id="3.10.450.50">
    <property type="match status" value="1"/>
</dbReference>
<accession>A0ABV1HA58</accession>
<dbReference type="Pfam" id="PF02810">
    <property type="entry name" value="SEC-C"/>
    <property type="match status" value="1"/>
</dbReference>
<reference evidence="1 2" key="1">
    <citation type="submission" date="2024-03" db="EMBL/GenBank/DDBJ databases">
        <title>Human intestinal bacterial collection.</title>
        <authorList>
            <person name="Pauvert C."/>
            <person name="Hitch T.C.A."/>
            <person name="Clavel T."/>
        </authorList>
    </citation>
    <scope>NUCLEOTIDE SEQUENCE [LARGE SCALE GENOMIC DNA]</scope>
    <source>
        <strain evidence="1 2">CLA-AA-H185</strain>
    </source>
</reference>
<evidence type="ECO:0000313" key="2">
    <source>
        <dbReference type="Proteomes" id="UP001454489"/>
    </source>
</evidence>
<sequence>MALLQEWQKIAYNEQADRAKLQKFWQDYFLVEKGIYEKLLDHPDEEVSGTVKELADKYQVSLMEMTGFLDGINESLKERNPLETMEEDTPVNLIFDKELLYKNMVDAKAEWLYELPQWDDIFTPERKHELYLEQKKSGTVVKEDKVYPNDPCPCGSGKKYKKCCGKNK</sequence>
<dbReference type="InterPro" id="IPR004027">
    <property type="entry name" value="SEC_C_motif"/>
</dbReference>
<dbReference type="PANTHER" id="PTHR33747:SF1">
    <property type="entry name" value="ADENYLATE CYCLASE-ASSOCIATED CAP C-TERMINAL DOMAIN-CONTAINING PROTEIN"/>
    <property type="match status" value="1"/>
</dbReference>
<dbReference type="NCBIfam" id="NF004088">
    <property type="entry name" value="PRK05590.1"/>
    <property type="match status" value="1"/>
</dbReference>
<organism evidence="1 2">
    <name type="scientific">Maccoyibacter intestinihominis</name>
    <dbReference type="NCBI Taxonomy" id="3133499"/>
    <lineage>
        <taxon>Bacteria</taxon>
        <taxon>Bacillati</taxon>
        <taxon>Bacillota</taxon>
        <taxon>Clostridia</taxon>
        <taxon>Lachnospirales</taxon>
        <taxon>Lachnospiraceae</taxon>
        <taxon>Maccoyibacter</taxon>
    </lineage>
</organism>
<keyword evidence="2" id="KW-1185">Reference proteome</keyword>